<dbReference type="GO" id="GO:0004222">
    <property type="term" value="F:metalloendopeptidase activity"/>
    <property type="evidence" value="ECO:0007669"/>
    <property type="project" value="TreeGrafter"/>
</dbReference>
<evidence type="ECO:0000256" key="7">
    <source>
        <dbReference type="ARBA" id="ARBA00023049"/>
    </source>
</evidence>
<accession>A0A5E4PMC8</accession>
<feature type="domain" description="Peptidase M16 N-terminal" evidence="9">
    <location>
        <begin position="4"/>
        <end position="143"/>
    </location>
</feature>
<keyword evidence="3" id="KW-0645">Protease</keyword>
<evidence type="ECO:0000256" key="3">
    <source>
        <dbReference type="ARBA" id="ARBA00022670"/>
    </source>
</evidence>
<evidence type="ECO:0008006" key="13">
    <source>
        <dbReference type="Google" id="ProtNLM"/>
    </source>
</evidence>
<keyword evidence="6" id="KW-0862">Zinc</keyword>
<evidence type="ECO:0000256" key="4">
    <source>
        <dbReference type="ARBA" id="ARBA00022723"/>
    </source>
</evidence>
<evidence type="ECO:0000256" key="2">
    <source>
        <dbReference type="ARBA" id="ARBA00004173"/>
    </source>
</evidence>
<evidence type="ECO:0000313" key="11">
    <source>
        <dbReference type="EMBL" id="VVC86163.1"/>
    </source>
</evidence>
<dbReference type="InterPro" id="IPR011249">
    <property type="entry name" value="Metalloenz_LuxS/M16"/>
</dbReference>
<dbReference type="PANTHER" id="PTHR11851:SF149">
    <property type="entry name" value="GH01077P"/>
    <property type="match status" value="1"/>
</dbReference>
<dbReference type="InterPro" id="IPR011765">
    <property type="entry name" value="Pept_M16_N"/>
</dbReference>
<dbReference type="GO" id="GO:0046872">
    <property type="term" value="F:metal ion binding"/>
    <property type="evidence" value="ECO:0007669"/>
    <property type="project" value="UniProtKB-KW"/>
</dbReference>
<dbReference type="GO" id="GO:0005739">
    <property type="term" value="C:mitochondrion"/>
    <property type="evidence" value="ECO:0007669"/>
    <property type="project" value="UniProtKB-SubCell"/>
</dbReference>
<dbReference type="Gene3D" id="3.30.830.10">
    <property type="entry name" value="Metalloenzyme, LuxS/M16 peptidase-like"/>
    <property type="match status" value="2"/>
</dbReference>
<dbReference type="EMBL" id="FZQP02000002">
    <property type="protein sequence ID" value="VVC86163.1"/>
    <property type="molecule type" value="Genomic_DNA"/>
</dbReference>
<keyword evidence="12" id="KW-1185">Reference proteome</keyword>
<evidence type="ECO:0000313" key="12">
    <source>
        <dbReference type="Proteomes" id="UP000324832"/>
    </source>
</evidence>
<evidence type="ECO:0000259" key="9">
    <source>
        <dbReference type="Pfam" id="PF00675"/>
    </source>
</evidence>
<dbReference type="InterPro" id="IPR007863">
    <property type="entry name" value="Peptidase_M16_C"/>
</dbReference>
<dbReference type="Pfam" id="PF00675">
    <property type="entry name" value="Peptidase_M16"/>
    <property type="match status" value="1"/>
</dbReference>
<name>A0A5E4PMC8_9NEOP</name>
<proteinExistence type="predicted"/>
<reference evidence="11 12" key="1">
    <citation type="submission" date="2017-07" db="EMBL/GenBank/DDBJ databases">
        <authorList>
            <person name="Talla V."/>
            <person name="Backstrom N."/>
        </authorList>
    </citation>
    <scope>NUCLEOTIDE SEQUENCE [LARGE SCALE GENOMIC DNA]</scope>
</reference>
<dbReference type="Pfam" id="PF05193">
    <property type="entry name" value="Peptidase_M16_C"/>
    <property type="match status" value="1"/>
</dbReference>
<organism evidence="11 12">
    <name type="scientific">Leptidea sinapis</name>
    <dbReference type="NCBI Taxonomy" id="189913"/>
    <lineage>
        <taxon>Eukaryota</taxon>
        <taxon>Metazoa</taxon>
        <taxon>Ecdysozoa</taxon>
        <taxon>Arthropoda</taxon>
        <taxon>Hexapoda</taxon>
        <taxon>Insecta</taxon>
        <taxon>Pterygota</taxon>
        <taxon>Neoptera</taxon>
        <taxon>Endopterygota</taxon>
        <taxon>Lepidoptera</taxon>
        <taxon>Glossata</taxon>
        <taxon>Ditrysia</taxon>
        <taxon>Papilionoidea</taxon>
        <taxon>Pieridae</taxon>
        <taxon>Dismorphiinae</taxon>
        <taxon>Leptidea</taxon>
    </lineage>
</organism>
<comment type="cofactor">
    <cofactor evidence="1">
        <name>Zn(2+)</name>
        <dbReference type="ChEBI" id="CHEBI:29105"/>
    </cofactor>
</comment>
<gene>
    <name evidence="11" type="ORF">LSINAPIS_LOCUS36</name>
</gene>
<dbReference type="InterPro" id="IPR050361">
    <property type="entry name" value="MPP/UQCRC_Complex"/>
</dbReference>
<evidence type="ECO:0000256" key="6">
    <source>
        <dbReference type="ARBA" id="ARBA00022833"/>
    </source>
</evidence>
<evidence type="ECO:0000259" key="10">
    <source>
        <dbReference type="Pfam" id="PF05193"/>
    </source>
</evidence>
<protein>
    <recommendedName>
        <fullName evidence="13">Mitochondrial-processing peptidase subunit beta</fullName>
    </recommendedName>
</protein>
<keyword evidence="4" id="KW-0479">Metal-binding</keyword>
<keyword evidence="8" id="KW-0496">Mitochondrion</keyword>
<dbReference type="GO" id="GO:0006627">
    <property type="term" value="P:protein processing involved in protein targeting to mitochondrion"/>
    <property type="evidence" value="ECO:0007669"/>
    <property type="project" value="TreeGrafter"/>
</dbReference>
<evidence type="ECO:0000256" key="5">
    <source>
        <dbReference type="ARBA" id="ARBA00022801"/>
    </source>
</evidence>
<evidence type="ECO:0000256" key="8">
    <source>
        <dbReference type="ARBA" id="ARBA00023128"/>
    </source>
</evidence>
<keyword evidence="7" id="KW-0482">Metalloprotease</keyword>
<dbReference type="AlphaFoldDB" id="A0A5E4PMC8"/>
<comment type="subcellular location">
    <subcellularLocation>
        <location evidence="2">Mitochondrion</location>
    </subcellularLocation>
</comment>
<evidence type="ECO:0000256" key="1">
    <source>
        <dbReference type="ARBA" id="ARBA00001947"/>
    </source>
</evidence>
<feature type="domain" description="Peptidase M16 C-terminal" evidence="10">
    <location>
        <begin position="155"/>
        <end position="329"/>
    </location>
</feature>
<dbReference type="Proteomes" id="UP000324832">
    <property type="component" value="Unassembled WGS sequence"/>
</dbReference>
<dbReference type="SUPFAM" id="SSF63411">
    <property type="entry name" value="LuxS/MPP-like metallohydrolase"/>
    <property type="match status" value="2"/>
</dbReference>
<dbReference type="PANTHER" id="PTHR11851">
    <property type="entry name" value="METALLOPROTEASE"/>
    <property type="match status" value="1"/>
</dbReference>
<keyword evidence="5" id="KW-0378">Hydrolase</keyword>
<sequence length="416" mass="46929">METNSPLSCVNLIIEVGSRFEKPHINGITHLIEHMAFRGFIDMNEFELEEKLFNLNATITATTSREFQIFSGICLNEMAGEMVKMLSKIITQLNLSDEMMQLGKMNICTQHVDTDFDPKVVVFDYLKETAFQGTQLGQRVIGPSANIQKLDQACVNHFMYKNYNSSRIVLASSGGTDPQNIVSSAQDHLKCLPLVSEAPDYGPQRYTGSQVIYRDDSMPFAHVAIAFEVPGYNSPEHLNLLVASNIIGSWHKSQGGTDRHAPPLALKSSTSQLCESFESFYIPYRDVGLWGIYFLSARMSVEDMVYNVYNEWMKLCNIITVNEIARGVNATRLQLAKRADSIVSSSRDIGIQLLLTTKICTLQDYEKRFEILSPDCIKETMYTYIYDKCPVVAAVGPTEGLPHYTRLTAYGNWLRW</sequence>